<keyword evidence="3" id="KW-1185">Reference proteome</keyword>
<evidence type="ECO:0000256" key="1">
    <source>
        <dbReference type="SAM" id="Phobius"/>
    </source>
</evidence>
<accession>A0A0P8XNL2</accession>
<gene>
    <name evidence="2" type="primary">Dana\GF26430</name>
    <name evidence="2" type="ORF">GF26430</name>
</gene>
<organism evidence="2 3">
    <name type="scientific">Drosophila ananassae</name>
    <name type="common">Fruit fly</name>
    <dbReference type="NCBI Taxonomy" id="7217"/>
    <lineage>
        <taxon>Eukaryota</taxon>
        <taxon>Metazoa</taxon>
        <taxon>Ecdysozoa</taxon>
        <taxon>Arthropoda</taxon>
        <taxon>Hexapoda</taxon>
        <taxon>Insecta</taxon>
        <taxon>Pterygota</taxon>
        <taxon>Neoptera</taxon>
        <taxon>Endopterygota</taxon>
        <taxon>Diptera</taxon>
        <taxon>Brachycera</taxon>
        <taxon>Muscomorpha</taxon>
        <taxon>Ephydroidea</taxon>
        <taxon>Drosophilidae</taxon>
        <taxon>Drosophila</taxon>
        <taxon>Sophophora</taxon>
    </lineage>
</organism>
<sequence length="146" mass="16668">MAIPTLDKCCCCELRWGALIVGIMQFLQFAYILGRAFIIETENDLQQLVLHIAITIQAVFLVTSVLIIVSVWVPKKQLPCIYIILTPIEIIAEGILLIYICTILDLDGVGKIVEKAFVWLACFFLEVYFWFVIYSWYKQLSSPAQS</sequence>
<dbReference type="Proteomes" id="UP000007801">
    <property type="component" value="Unassembled WGS sequence"/>
</dbReference>
<protein>
    <recommendedName>
        <fullName evidence="4">MARVEL domain-containing protein</fullName>
    </recommendedName>
</protein>
<keyword evidence="1" id="KW-1133">Transmembrane helix</keyword>
<evidence type="ECO:0008006" key="4">
    <source>
        <dbReference type="Google" id="ProtNLM"/>
    </source>
</evidence>
<dbReference type="OrthoDB" id="7839304at2759"/>
<feature type="transmembrane region" description="Helical" evidence="1">
    <location>
        <begin position="116"/>
        <end position="137"/>
    </location>
</feature>
<dbReference type="InParanoid" id="A0A0P8XNL2"/>
<proteinExistence type="predicted"/>
<reference evidence="2 3" key="1">
    <citation type="journal article" date="2007" name="Nature">
        <title>Evolution of genes and genomes on the Drosophila phylogeny.</title>
        <authorList>
            <consortium name="Drosophila 12 Genomes Consortium"/>
            <person name="Clark A.G."/>
            <person name="Eisen M.B."/>
            <person name="Smith D.R."/>
            <person name="Bergman C.M."/>
            <person name="Oliver B."/>
            <person name="Markow T.A."/>
            <person name="Kaufman T.C."/>
            <person name="Kellis M."/>
            <person name="Gelbart W."/>
            <person name="Iyer V.N."/>
            <person name="Pollard D.A."/>
            <person name="Sackton T.B."/>
            <person name="Larracuente A.M."/>
            <person name="Singh N.D."/>
            <person name="Abad J.P."/>
            <person name="Abt D.N."/>
            <person name="Adryan B."/>
            <person name="Aguade M."/>
            <person name="Akashi H."/>
            <person name="Anderson W.W."/>
            <person name="Aquadro C.F."/>
            <person name="Ardell D.H."/>
            <person name="Arguello R."/>
            <person name="Artieri C.G."/>
            <person name="Barbash D.A."/>
            <person name="Barker D."/>
            <person name="Barsanti P."/>
            <person name="Batterham P."/>
            <person name="Batzoglou S."/>
            <person name="Begun D."/>
            <person name="Bhutkar A."/>
            <person name="Blanco E."/>
            <person name="Bosak S.A."/>
            <person name="Bradley R.K."/>
            <person name="Brand A.D."/>
            <person name="Brent M.R."/>
            <person name="Brooks A.N."/>
            <person name="Brown R.H."/>
            <person name="Butlin R.K."/>
            <person name="Caggese C."/>
            <person name="Calvi B.R."/>
            <person name="Bernardo de Carvalho A."/>
            <person name="Caspi A."/>
            <person name="Castrezana S."/>
            <person name="Celniker S.E."/>
            <person name="Chang J.L."/>
            <person name="Chapple C."/>
            <person name="Chatterji S."/>
            <person name="Chinwalla A."/>
            <person name="Civetta A."/>
            <person name="Clifton S.W."/>
            <person name="Comeron J.M."/>
            <person name="Costello J.C."/>
            <person name="Coyne J.A."/>
            <person name="Daub J."/>
            <person name="David R.G."/>
            <person name="Delcher A.L."/>
            <person name="Delehaunty K."/>
            <person name="Do C.B."/>
            <person name="Ebling H."/>
            <person name="Edwards K."/>
            <person name="Eickbush T."/>
            <person name="Evans J.D."/>
            <person name="Filipski A."/>
            <person name="Findeiss S."/>
            <person name="Freyhult E."/>
            <person name="Fulton L."/>
            <person name="Fulton R."/>
            <person name="Garcia A.C."/>
            <person name="Gardiner A."/>
            <person name="Garfield D.A."/>
            <person name="Garvin B.E."/>
            <person name="Gibson G."/>
            <person name="Gilbert D."/>
            <person name="Gnerre S."/>
            <person name="Godfrey J."/>
            <person name="Good R."/>
            <person name="Gotea V."/>
            <person name="Gravely B."/>
            <person name="Greenberg A.J."/>
            <person name="Griffiths-Jones S."/>
            <person name="Gross S."/>
            <person name="Guigo R."/>
            <person name="Gustafson E.A."/>
            <person name="Haerty W."/>
            <person name="Hahn M.W."/>
            <person name="Halligan D.L."/>
            <person name="Halpern A.L."/>
            <person name="Halter G.M."/>
            <person name="Han M.V."/>
            <person name="Heger A."/>
            <person name="Hillier L."/>
            <person name="Hinrichs A.S."/>
            <person name="Holmes I."/>
            <person name="Hoskins R.A."/>
            <person name="Hubisz M.J."/>
            <person name="Hultmark D."/>
            <person name="Huntley M.A."/>
            <person name="Jaffe D.B."/>
            <person name="Jagadeeshan S."/>
            <person name="Jeck W.R."/>
            <person name="Johnson J."/>
            <person name="Jones C.D."/>
            <person name="Jordan W.C."/>
            <person name="Karpen G.H."/>
            <person name="Kataoka E."/>
            <person name="Keightley P.D."/>
            <person name="Kheradpour P."/>
            <person name="Kirkness E.F."/>
            <person name="Koerich L.B."/>
            <person name="Kristiansen K."/>
            <person name="Kudrna D."/>
            <person name="Kulathinal R.J."/>
            <person name="Kumar S."/>
            <person name="Kwok R."/>
            <person name="Lander E."/>
            <person name="Langley C.H."/>
            <person name="Lapoint R."/>
            <person name="Lazzaro B.P."/>
            <person name="Lee S.J."/>
            <person name="Levesque L."/>
            <person name="Li R."/>
            <person name="Lin C.F."/>
            <person name="Lin M.F."/>
            <person name="Lindblad-Toh K."/>
            <person name="Llopart A."/>
            <person name="Long M."/>
            <person name="Low L."/>
            <person name="Lozovsky E."/>
            <person name="Lu J."/>
            <person name="Luo M."/>
            <person name="Machado C.A."/>
            <person name="Makalowski W."/>
            <person name="Marzo M."/>
            <person name="Matsuda M."/>
            <person name="Matzkin L."/>
            <person name="McAllister B."/>
            <person name="McBride C.S."/>
            <person name="McKernan B."/>
            <person name="McKernan K."/>
            <person name="Mendez-Lago M."/>
            <person name="Minx P."/>
            <person name="Mollenhauer M.U."/>
            <person name="Montooth K."/>
            <person name="Mount S.M."/>
            <person name="Mu X."/>
            <person name="Myers E."/>
            <person name="Negre B."/>
            <person name="Newfeld S."/>
            <person name="Nielsen R."/>
            <person name="Noor M.A."/>
            <person name="O'Grady P."/>
            <person name="Pachter L."/>
            <person name="Papaceit M."/>
            <person name="Parisi M.J."/>
            <person name="Parisi M."/>
            <person name="Parts L."/>
            <person name="Pedersen J.S."/>
            <person name="Pesole G."/>
            <person name="Phillippy A.M."/>
            <person name="Ponting C.P."/>
            <person name="Pop M."/>
            <person name="Porcelli D."/>
            <person name="Powell J.R."/>
            <person name="Prohaska S."/>
            <person name="Pruitt K."/>
            <person name="Puig M."/>
            <person name="Quesneville H."/>
            <person name="Ram K.R."/>
            <person name="Rand D."/>
            <person name="Rasmussen M.D."/>
            <person name="Reed L.K."/>
            <person name="Reenan R."/>
            <person name="Reily A."/>
            <person name="Remington K.A."/>
            <person name="Rieger T.T."/>
            <person name="Ritchie M.G."/>
            <person name="Robin C."/>
            <person name="Rogers Y.H."/>
            <person name="Rohde C."/>
            <person name="Rozas J."/>
            <person name="Rubenfield M.J."/>
            <person name="Ruiz A."/>
            <person name="Russo S."/>
            <person name="Salzberg S.L."/>
            <person name="Sanchez-Gracia A."/>
            <person name="Saranga D.J."/>
            <person name="Sato H."/>
            <person name="Schaeffer S.W."/>
            <person name="Schatz M.C."/>
            <person name="Schlenke T."/>
            <person name="Schwartz R."/>
            <person name="Segarra C."/>
            <person name="Singh R.S."/>
            <person name="Sirot L."/>
            <person name="Sirota M."/>
            <person name="Sisneros N.B."/>
            <person name="Smith C.D."/>
            <person name="Smith T.F."/>
            <person name="Spieth J."/>
            <person name="Stage D.E."/>
            <person name="Stark A."/>
            <person name="Stephan W."/>
            <person name="Strausberg R.L."/>
            <person name="Strempel S."/>
            <person name="Sturgill D."/>
            <person name="Sutton G."/>
            <person name="Sutton G.G."/>
            <person name="Tao W."/>
            <person name="Teichmann S."/>
            <person name="Tobari Y.N."/>
            <person name="Tomimura Y."/>
            <person name="Tsolas J.M."/>
            <person name="Valente V.L."/>
            <person name="Venter E."/>
            <person name="Venter J.C."/>
            <person name="Vicario S."/>
            <person name="Vieira F.G."/>
            <person name="Vilella A.J."/>
            <person name="Villasante A."/>
            <person name="Walenz B."/>
            <person name="Wang J."/>
            <person name="Wasserman M."/>
            <person name="Watts T."/>
            <person name="Wilson D."/>
            <person name="Wilson R.K."/>
            <person name="Wing R.A."/>
            <person name="Wolfner M.F."/>
            <person name="Wong A."/>
            <person name="Wong G.K."/>
            <person name="Wu C.I."/>
            <person name="Wu G."/>
            <person name="Yamamoto D."/>
            <person name="Yang H.P."/>
            <person name="Yang S.P."/>
            <person name="Yorke J.A."/>
            <person name="Yoshida K."/>
            <person name="Zdobnov E."/>
            <person name="Zhang P."/>
            <person name="Zhang Y."/>
            <person name="Zimin A.V."/>
            <person name="Baldwin J."/>
            <person name="Abdouelleil A."/>
            <person name="Abdulkadir J."/>
            <person name="Abebe A."/>
            <person name="Abera B."/>
            <person name="Abreu J."/>
            <person name="Acer S.C."/>
            <person name="Aftuck L."/>
            <person name="Alexander A."/>
            <person name="An P."/>
            <person name="Anderson E."/>
            <person name="Anderson S."/>
            <person name="Arachi H."/>
            <person name="Azer M."/>
            <person name="Bachantsang P."/>
            <person name="Barry A."/>
            <person name="Bayul T."/>
            <person name="Berlin A."/>
            <person name="Bessette D."/>
            <person name="Bloom T."/>
            <person name="Blye J."/>
            <person name="Boguslavskiy L."/>
            <person name="Bonnet C."/>
            <person name="Boukhgalter B."/>
            <person name="Bourzgui I."/>
            <person name="Brown A."/>
            <person name="Cahill P."/>
            <person name="Channer S."/>
            <person name="Cheshatsang Y."/>
            <person name="Chuda L."/>
            <person name="Citroen M."/>
            <person name="Collymore A."/>
            <person name="Cooke P."/>
            <person name="Costello M."/>
            <person name="D'Aco K."/>
            <person name="Daza R."/>
            <person name="De Haan G."/>
            <person name="DeGray S."/>
            <person name="DeMaso C."/>
            <person name="Dhargay N."/>
            <person name="Dooley K."/>
            <person name="Dooley E."/>
            <person name="Doricent M."/>
            <person name="Dorje P."/>
            <person name="Dorjee K."/>
            <person name="Dupes A."/>
            <person name="Elong R."/>
            <person name="Falk J."/>
            <person name="Farina A."/>
            <person name="Faro S."/>
            <person name="Ferguson D."/>
            <person name="Fisher S."/>
            <person name="Foley C.D."/>
            <person name="Franke A."/>
            <person name="Friedrich D."/>
            <person name="Gadbois L."/>
            <person name="Gearin G."/>
            <person name="Gearin C.R."/>
            <person name="Giannoukos G."/>
            <person name="Goode T."/>
            <person name="Graham J."/>
            <person name="Grandbois E."/>
            <person name="Grewal S."/>
            <person name="Gyaltsen K."/>
            <person name="Hafez N."/>
            <person name="Hagos B."/>
            <person name="Hall J."/>
            <person name="Henson C."/>
            <person name="Hollinger A."/>
            <person name="Honan T."/>
            <person name="Huard M.D."/>
            <person name="Hughes L."/>
            <person name="Hurhula B."/>
            <person name="Husby M.E."/>
            <person name="Kamat A."/>
            <person name="Kanga B."/>
            <person name="Kashin S."/>
            <person name="Khazanovich D."/>
            <person name="Kisner P."/>
            <person name="Lance K."/>
            <person name="Lara M."/>
            <person name="Lee W."/>
            <person name="Lennon N."/>
            <person name="Letendre F."/>
            <person name="LeVine R."/>
            <person name="Lipovsky A."/>
            <person name="Liu X."/>
            <person name="Liu J."/>
            <person name="Liu S."/>
            <person name="Lokyitsang T."/>
            <person name="Lokyitsang Y."/>
            <person name="Lubonja R."/>
            <person name="Lui A."/>
            <person name="MacDonald P."/>
            <person name="Magnisalis V."/>
            <person name="Maru K."/>
            <person name="Matthews C."/>
            <person name="McCusker W."/>
            <person name="McDonough S."/>
            <person name="Mehta T."/>
            <person name="Meldrim J."/>
            <person name="Meneus L."/>
            <person name="Mihai O."/>
            <person name="Mihalev A."/>
            <person name="Mihova T."/>
            <person name="Mittelman R."/>
            <person name="Mlenga V."/>
            <person name="Montmayeur A."/>
            <person name="Mulrain L."/>
            <person name="Navidi A."/>
            <person name="Naylor J."/>
            <person name="Negash T."/>
            <person name="Nguyen T."/>
            <person name="Nguyen N."/>
            <person name="Nicol R."/>
            <person name="Norbu C."/>
            <person name="Norbu N."/>
            <person name="Novod N."/>
            <person name="O'Neill B."/>
            <person name="Osman S."/>
            <person name="Markiewicz E."/>
            <person name="Oyono O.L."/>
            <person name="Patti C."/>
            <person name="Phunkhang P."/>
            <person name="Pierre F."/>
            <person name="Priest M."/>
            <person name="Raghuraman S."/>
            <person name="Rege F."/>
            <person name="Reyes R."/>
            <person name="Rise C."/>
            <person name="Rogov P."/>
            <person name="Ross K."/>
            <person name="Ryan E."/>
            <person name="Settipalli S."/>
            <person name="Shea T."/>
            <person name="Sherpa N."/>
            <person name="Shi L."/>
            <person name="Shih D."/>
            <person name="Sparrow T."/>
            <person name="Spaulding J."/>
            <person name="Stalker J."/>
            <person name="Stange-Thomann N."/>
            <person name="Stavropoulos S."/>
            <person name="Stone C."/>
            <person name="Strader C."/>
            <person name="Tesfaye S."/>
            <person name="Thomson T."/>
            <person name="Thoulutsang Y."/>
            <person name="Thoulutsang D."/>
            <person name="Topham K."/>
            <person name="Topping I."/>
            <person name="Tsamla T."/>
            <person name="Vassiliev H."/>
            <person name="Vo A."/>
            <person name="Wangchuk T."/>
            <person name="Wangdi T."/>
            <person name="Weiand M."/>
            <person name="Wilkinson J."/>
            <person name="Wilson A."/>
            <person name="Yadav S."/>
            <person name="Young G."/>
            <person name="Yu Q."/>
            <person name="Zembek L."/>
            <person name="Zhong D."/>
            <person name="Zimmer A."/>
            <person name="Zwirko Z."/>
            <person name="Jaffe D.B."/>
            <person name="Alvarez P."/>
            <person name="Brockman W."/>
            <person name="Butler J."/>
            <person name="Chin C."/>
            <person name="Gnerre S."/>
            <person name="Grabherr M."/>
            <person name="Kleber M."/>
            <person name="Mauceli E."/>
            <person name="MacCallum I."/>
        </authorList>
    </citation>
    <scope>NUCLEOTIDE SEQUENCE [LARGE SCALE GENOMIC DNA]</scope>
    <source>
        <strain evidence="3">Tucson 14024-0371.13</strain>
    </source>
</reference>
<feature type="transmembrane region" description="Helical" evidence="1">
    <location>
        <begin position="48"/>
        <end position="69"/>
    </location>
</feature>
<evidence type="ECO:0000313" key="3">
    <source>
        <dbReference type="Proteomes" id="UP000007801"/>
    </source>
</evidence>
<dbReference type="EMBL" id="CH902619">
    <property type="protein sequence ID" value="KPU76225.1"/>
    <property type="molecule type" value="Genomic_DNA"/>
</dbReference>
<name>A0A0P8XNL2_DROAN</name>
<dbReference type="AlphaFoldDB" id="A0A0P8XNL2"/>
<keyword evidence="1" id="KW-0472">Membrane</keyword>
<evidence type="ECO:0000313" key="2">
    <source>
        <dbReference type="EMBL" id="KPU76225.1"/>
    </source>
</evidence>
<keyword evidence="1" id="KW-0812">Transmembrane</keyword>
<feature type="transmembrane region" description="Helical" evidence="1">
    <location>
        <begin position="81"/>
        <end position="104"/>
    </location>
</feature>
<feature type="transmembrane region" description="Helical" evidence="1">
    <location>
        <begin position="16"/>
        <end position="36"/>
    </location>
</feature>